<accession>A0ABY6LGB4</accession>
<dbReference type="Proteomes" id="UP001235939">
    <property type="component" value="Chromosome 16"/>
</dbReference>
<evidence type="ECO:0000313" key="2">
    <source>
        <dbReference type="Proteomes" id="UP001235939"/>
    </source>
</evidence>
<proteinExistence type="predicted"/>
<evidence type="ECO:0000313" key="1">
    <source>
        <dbReference type="EMBL" id="UYV78525.1"/>
    </source>
</evidence>
<gene>
    <name evidence="1" type="ORF">LAZ67_16001890</name>
</gene>
<protein>
    <submittedName>
        <fullName evidence="1">Uncharacterized protein</fullName>
    </submittedName>
</protein>
<organism evidence="1 2">
    <name type="scientific">Cordylochernes scorpioides</name>
    <dbReference type="NCBI Taxonomy" id="51811"/>
    <lineage>
        <taxon>Eukaryota</taxon>
        <taxon>Metazoa</taxon>
        <taxon>Ecdysozoa</taxon>
        <taxon>Arthropoda</taxon>
        <taxon>Chelicerata</taxon>
        <taxon>Arachnida</taxon>
        <taxon>Pseudoscorpiones</taxon>
        <taxon>Cheliferoidea</taxon>
        <taxon>Chernetidae</taxon>
        <taxon>Cordylochernes</taxon>
    </lineage>
</organism>
<sequence>MACAIYRNKSQLIVVFIIPKLAKNGFLINQEKLTTYAYRAVGPRQRGANCTSTTKKSWNNNYPVNISIIQIYAPTTKAEEYMNDFYDKNYITKQRTPATDW</sequence>
<reference evidence="1 2" key="1">
    <citation type="submission" date="2022-01" db="EMBL/GenBank/DDBJ databases">
        <title>A chromosomal length assembly of Cordylochernes scorpioides.</title>
        <authorList>
            <person name="Zeh D."/>
            <person name="Zeh J."/>
        </authorList>
    </citation>
    <scope>NUCLEOTIDE SEQUENCE [LARGE SCALE GENOMIC DNA]</scope>
    <source>
        <strain evidence="1">IN4F17</strain>
        <tissue evidence="1">Whole Body</tissue>
    </source>
</reference>
<keyword evidence="2" id="KW-1185">Reference proteome</keyword>
<dbReference type="EMBL" id="CP092878">
    <property type="protein sequence ID" value="UYV78525.1"/>
    <property type="molecule type" value="Genomic_DNA"/>
</dbReference>
<name>A0ABY6LGB4_9ARAC</name>